<name>A0A1A9GNL8_9ACTN</name>
<keyword evidence="3 5" id="KW-0067">ATP-binding</keyword>
<keyword evidence="5" id="KW-0131">Cell cycle</keyword>
<dbReference type="InterPro" id="IPR051782">
    <property type="entry name" value="ABC_Transporter_VariousFunc"/>
</dbReference>
<dbReference type="PROSITE" id="PS00211">
    <property type="entry name" value="ABC_TRANSPORTER_1"/>
    <property type="match status" value="1"/>
</dbReference>
<dbReference type="SMART" id="SM00382">
    <property type="entry name" value="AAA"/>
    <property type="match status" value="1"/>
</dbReference>
<evidence type="ECO:0000313" key="6">
    <source>
        <dbReference type="Proteomes" id="UP000077868"/>
    </source>
</evidence>
<evidence type="ECO:0000256" key="3">
    <source>
        <dbReference type="ARBA" id="ARBA00022840"/>
    </source>
</evidence>
<gene>
    <name evidence="5" type="primary">ftsE_2</name>
    <name evidence="5" type="ORF">I601_2844</name>
</gene>
<dbReference type="GO" id="GO:0051301">
    <property type="term" value="P:cell division"/>
    <property type="evidence" value="ECO:0007669"/>
    <property type="project" value="UniProtKB-KW"/>
</dbReference>
<protein>
    <submittedName>
        <fullName evidence="5">Cell division ATP-binding protein FtsE</fullName>
    </submittedName>
</protein>
<dbReference type="InterPro" id="IPR003593">
    <property type="entry name" value="AAA+_ATPase"/>
</dbReference>
<proteinExistence type="predicted"/>
<dbReference type="GO" id="GO:0016887">
    <property type="term" value="F:ATP hydrolysis activity"/>
    <property type="evidence" value="ECO:0007669"/>
    <property type="project" value="InterPro"/>
</dbReference>
<dbReference type="AlphaFoldDB" id="A0A1A9GNL8"/>
<keyword evidence="5" id="KW-0132">Cell division</keyword>
<dbReference type="InterPro" id="IPR003439">
    <property type="entry name" value="ABC_transporter-like_ATP-bd"/>
</dbReference>
<keyword evidence="2" id="KW-0547">Nucleotide-binding</keyword>
<dbReference type="InterPro" id="IPR017871">
    <property type="entry name" value="ABC_transporter-like_CS"/>
</dbReference>
<dbReference type="PANTHER" id="PTHR42939:SF1">
    <property type="entry name" value="ABC TRANSPORTER ATP-BINDING PROTEIN ALBC-RELATED"/>
    <property type="match status" value="1"/>
</dbReference>
<sequence>MLRLRATSRRYDDALALSPVSLTLHPGTVSLVTGHNGSGKSTLLRLAAGLLRPSSGTREASGRALYLLSGQGARAVESPRSAVETAARLSGASRGDAEEAAAAALDAVGLGAVAARAVGTFSSGQRARVSLAVALACPVPVVCLDEPTAHLDSDGSDLVAATIAVLASRGSAVLVASHDPVALRWRVDARLHLDGGVVAAPVLPDGRTEALPA</sequence>
<dbReference type="EMBL" id="CP015079">
    <property type="protein sequence ID" value="ANH39260.1"/>
    <property type="molecule type" value="Genomic_DNA"/>
</dbReference>
<dbReference type="PATRIC" id="fig|1300347.3.peg.2842"/>
<dbReference type="STRING" id="1300347.I601_2844"/>
<dbReference type="SUPFAM" id="SSF52540">
    <property type="entry name" value="P-loop containing nucleoside triphosphate hydrolases"/>
    <property type="match status" value="1"/>
</dbReference>
<evidence type="ECO:0000256" key="1">
    <source>
        <dbReference type="ARBA" id="ARBA00022448"/>
    </source>
</evidence>
<dbReference type="PANTHER" id="PTHR42939">
    <property type="entry name" value="ABC TRANSPORTER ATP-BINDING PROTEIN ALBC-RELATED"/>
    <property type="match status" value="1"/>
</dbReference>
<dbReference type="GO" id="GO:0005524">
    <property type="term" value="F:ATP binding"/>
    <property type="evidence" value="ECO:0007669"/>
    <property type="project" value="UniProtKB-KW"/>
</dbReference>
<dbReference type="Gene3D" id="3.40.50.300">
    <property type="entry name" value="P-loop containing nucleotide triphosphate hydrolases"/>
    <property type="match status" value="1"/>
</dbReference>
<evidence type="ECO:0000313" key="5">
    <source>
        <dbReference type="EMBL" id="ANH39260.1"/>
    </source>
</evidence>
<evidence type="ECO:0000256" key="2">
    <source>
        <dbReference type="ARBA" id="ARBA00022741"/>
    </source>
</evidence>
<evidence type="ECO:0000259" key="4">
    <source>
        <dbReference type="PROSITE" id="PS50893"/>
    </source>
</evidence>
<dbReference type="KEGG" id="ndk:I601_2844"/>
<dbReference type="Pfam" id="PF00005">
    <property type="entry name" value="ABC_tran"/>
    <property type="match status" value="1"/>
</dbReference>
<organism evidence="5 6">
    <name type="scientific">Nocardioides dokdonensis FR1436</name>
    <dbReference type="NCBI Taxonomy" id="1300347"/>
    <lineage>
        <taxon>Bacteria</taxon>
        <taxon>Bacillati</taxon>
        <taxon>Actinomycetota</taxon>
        <taxon>Actinomycetes</taxon>
        <taxon>Propionibacteriales</taxon>
        <taxon>Nocardioidaceae</taxon>
        <taxon>Nocardioides</taxon>
    </lineage>
</organism>
<keyword evidence="6" id="KW-1185">Reference proteome</keyword>
<feature type="domain" description="ABC transporter" evidence="4">
    <location>
        <begin position="2"/>
        <end position="213"/>
    </location>
</feature>
<accession>A0A1A9GNL8</accession>
<dbReference type="InterPro" id="IPR027417">
    <property type="entry name" value="P-loop_NTPase"/>
</dbReference>
<dbReference type="PROSITE" id="PS50893">
    <property type="entry name" value="ABC_TRANSPORTER_2"/>
    <property type="match status" value="1"/>
</dbReference>
<reference evidence="5 6" key="1">
    <citation type="submission" date="2016-03" db="EMBL/GenBank/DDBJ databases">
        <title>Complete genome sequence of a soil Actinobacterium, Nocardioides dokdonensis FR1436.</title>
        <authorList>
            <person name="Kwon S.-K."/>
            <person name="Kim K."/>
            <person name="Kim J.F."/>
        </authorList>
    </citation>
    <scope>NUCLEOTIDE SEQUENCE [LARGE SCALE GENOMIC DNA]</scope>
    <source>
        <strain evidence="5 6">FR1436</strain>
    </source>
</reference>
<dbReference type="Proteomes" id="UP000077868">
    <property type="component" value="Chromosome"/>
</dbReference>
<keyword evidence="1" id="KW-0813">Transport</keyword>